<dbReference type="AlphaFoldDB" id="A0A8T0DM54"/>
<dbReference type="OrthoDB" id="6276798at2759"/>
<feature type="compositionally biased region" description="Basic and acidic residues" evidence="1">
    <location>
        <begin position="331"/>
        <end position="344"/>
    </location>
</feature>
<dbReference type="Proteomes" id="UP000699462">
    <property type="component" value="Unassembled WGS sequence"/>
</dbReference>
<proteinExistence type="predicted"/>
<name>A0A8T0DM54_9TREM</name>
<evidence type="ECO:0000313" key="3">
    <source>
        <dbReference type="Proteomes" id="UP000699462"/>
    </source>
</evidence>
<protein>
    <submittedName>
        <fullName evidence="2">Uncharacterized protein</fullName>
    </submittedName>
</protein>
<comment type="caution">
    <text evidence="2">The sequence shown here is derived from an EMBL/GenBank/DDBJ whole genome shotgun (WGS) entry which is preliminary data.</text>
</comment>
<accession>A0A8T0DM54</accession>
<organism evidence="2 3">
    <name type="scientific">Paragonimus westermani</name>
    <dbReference type="NCBI Taxonomy" id="34504"/>
    <lineage>
        <taxon>Eukaryota</taxon>
        <taxon>Metazoa</taxon>
        <taxon>Spiralia</taxon>
        <taxon>Lophotrochozoa</taxon>
        <taxon>Platyhelminthes</taxon>
        <taxon>Trematoda</taxon>
        <taxon>Digenea</taxon>
        <taxon>Plagiorchiida</taxon>
        <taxon>Troglotremata</taxon>
        <taxon>Troglotrematidae</taxon>
        <taxon>Paragonimus</taxon>
    </lineage>
</organism>
<feature type="compositionally biased region" description="Polar residues" evidence="1">
    <location>
        <begin position="349"/>
        <end position="372"/>
    </location>
</feature>
<sequence>MGNSLRRLLDTSCVDQCFGRRYQRWKHALEADRYGGRVSFSKSQHNCVSGDIPGRHQQAGLNYVCIHIHREAGRRNRIAEYIAWAVSRSRSPLLLDDALAGTPVEVHSNEFGGINSVSWISDTTGSETSHALYREMDPYNYAPVTGSLMPSPTSCSSSLIEGTEASNTGGWVAVTRLSDSKDNVSTSALHTSNTELLPHGVSVDHATAVPTCDEEVDGLELTRLGRSLWRKPALKQSSLKKAFTSRSAPDRQLTVMVTSNAPYASRVSNKLLQLNLSEVDRTAPAVRPSALSLKQVVPRLSGSDYSTVDSSRFRSSPLEVQSPIELDWDHELDTEPLPPRKETIPIKSSHLSDSSKQYKKTSATSPVTNDQHGFTDVNLYPARPRRRTQNIITLPVTGTVVSDAPHTSKEVDPVHKWTNQSKRWSYSDRLIPLSSRTQPISSLTAIPCANLIVSPESPSRSPPPSDELVDSGFAGLSSSFVECDLVESVNDDRMSEFLWEHEMFTEPARVNPSHNTIVR</sequence>
<feature type="region of interest" description="Disordered" evidence="1">
    <location>
        <begin position="331"/>
        <end position="377"/>
    </location>
</feature>
<gene>
    <name evidence="2" type="ORF">P879_03482</name>
</gene>
<reference evidence="2 3" key="1">
    <citation type="submission" date="2019-07" db="EMBL/GenBank/DDBJ databases">
        <title>Annotation for the trematode Paragonimus westermani.</title>
        <authorList>
            <person name="Choi Y.-J."/>
        </authorList>
    </citation>
    <scope>NUCLEOTIDE SEQUENCE [LARGE SCALE GENOMIC DNA]</scope>
    <source>
        <strain evidence="2">180907_Pwestermani</strain>
    </source>
</reference>
<dbReference type="EMBL" id="JTDF01003119">
    <property type="protein sequence ID" value="KAF8568078.1"/>
    <property type="molecule type" value="Genomic_DNA"/>
</dbReference>
<evidence type="ECO:0000256" key="1">
    <source>
        <dbReference type="SAM" id="MobiDB-lite"/>
    </source>
</evidence>
<evidence type="ECO:0000313" key="2">
    <source>
        <dbReference type="EMBL" id="KAF8568078.1"/>
    </source>
</evidence>
<keyword evidence="3" id="KW-1185">Reference proteome</keyword>